<dbReference type="STRING" id="42155.A0A0R3Q4J2"/>
<reference evidence="3 4" key="2">
    <citation type="submission" date="2018-11" db="EMBL/GenBank/DDBJ databases">
        <authorList>
            <consortium name="Pathogen Informatics"/>
        </authorList>
    </citation>
    <scope>NUCLEOTIDE SEQUENCE [LARGE SCALE GENOMIC DNA]</scope>
</reference>
<keyword evidence="1" id="KW-1133">Transmembrane helix</keyword>
<dbReference type="Proteomes" id="UP000280834">
    <property type="component" value="Unassembled WGS sequence"/>
</dbReference>
<keyword evidence="4" id="KW-1185">Reference proteome</keyword>
<keyword evidence="1" id="KW-0812">Transmembrane</keyword>
<accession>A0A0R3Q4J2</accession>
<sequence length="203" mass="23737">MVWVKRKKTSVTAPTTTTTIAARCFTTLVLQLYILLTLSVVSIHIYSFIHHFQGTIYFHHIKESDFKPNRYYTCTAENTKLRDYKFGNQFRLDVTKNRRRALTSPIPPSEQYVNQSSPIALEGNTHKLHCFFSGYPEPKPIWRYNGFDILEDDSRYTYESYGKTLVFNVSVETEGIYECIFKAHPNLDRRFDVVVEGSFSFMK</sequence>
<dbReference type="InterPro" id="IPR007110">
    <property type="entry name" value="Ig-like_dom"/>
</dbReference>
<evidence type="ECO:0000313" key="3">
    <source>
        <dbReference type="EMBL" id="VDO08045.1"/>
    </source>
</evidence>
<dbReference type="Gene3D" id="2.60.40.10">
    <property type="entry name" value="Immunoglobulins"/>
    <property type="match status" value="1"/>
</dbReference>
<gene>
    <name evidence="3" type="ORF">BTMF_LOCUS573</name>
</gene>
<dbReference type="PROSITE" id="PS50835">
    <property type="entry name" value="IG_LIKE"/>
    <property type="match status" value="1"/>
</dbReference>
<protein>
    <submittedName>
        <fullName evidence="5">Ig-like domain-containing protein</fullName>
    </submittedName>
</protein>
<dbReference type="SUPFAM" id="SSF48726">
    <property type="entry name" value="Immunoglobulin"/>
    <property type="match status" value="1"/>
</dbReference>
<feature type="transmembrane region" description="Helical" evidence="1">
    <location>
        <begin position="20"/>
        <end position="49"/>
    </location>
</feature>
<proteinExistence type="predicted"/>
<feature type="domain" description="Ig-like" evidence="2">
    <location>
        <begin position="108"/>
        <end position="179"/>
    </location>
</feature>
<evidence type="ECO:0000256" key="1">
    <source>
        <dbReference type="SAM" id="Phobius"/>
    </source>
</evidence>
<dbReference type="EMBL" id="UZAG01000325">
    <property type="protein sequence ID" value="VDO08045.1"/>
    <property type="molecule type" value="Genomic_DNA"/>
</dbReference>
<evidence type="ECO:0000259" key="2">
    <source>
        <dbReference type="PROSITE" id="PS50835"/>
    </source>
</evidence>
<keyword evidence="1" id="KW-0472">Membrane</keyword>
<name>A0A0R3Q4J2_9BILA</name>
<evidence type="ECO:0000313" key="5">
    <source>
        <dbReference type="WBParaSite" id="BTMF_0000122701-mRNA-1"/>
    </source>
</evidence>
<dbReference type="AlphaFoldDB" id="A0A0R3Q4J2"/>
<dbReference type="InterPro" id="IPR036179">
    <property type="entry name" value="Ig-like_dom_sf"/>
</dbReference>
<dbReference type="WBParaSite" id="BTMF_0000122701-mRNA-1">
    <property type="protein sequence ID" value="BTMF_0000122701-mRNA-1"/>
    <property type="gene ID" value="BTMF_0000122701"/>
</dbReference>
<evidence type="ECO:0000313" key="4">
    <source>
        <dbReference type="Proteomes" id="UP000280834"/>
    </source>
</evidence>
<dbReference type="InterPro" id="IPR013783">
    <property type="entry name" value="Ig-like_fold"/>
</dbReference>
<reference evidence="5" key="1">
    <citation type="submission" date="2017-02" db="UniProtKB">
        <authorList>
            <consortium name="WormBaseParasite"/>
        </authorList>
    </citation>
    <scope>IDENTIFICATION</scope>
</reference>
<organism evidence="5">
    <name type="scientific">Brugia timori</name>
    <dbReference type="NCBI Taxonomy" id="42155"/>
    <lineage>
        <taxon>Eukaryota</taxon>
        <taxon>Metazoa</taxon>
        <taxon>Ecdysozoa</taxon>
        <taxon>Nematoda</taxon>
        <taxon>Chromadorea</taxon>
        <taxon>Rhabditida</taxon>
        <taxon>Spirurina</taxon>
        <taxon>Spiruromorpha</taxon>
        <taxon>Filarioidea</taxon>
        <taxon>Onchocercidae</taxon>
        <taxon>Brugia</taxon>
    </lineage>
</organism>
<dbReference type="Pfam" id="PF13927">
    <property type="entry name" value="Ig_3"/>
    <property type="match status" value="1"/>
</dbReference>